<evidence type="ECO:0000256" key="2">
    <source>
        <dbReference type="ARBA" id="ARBA00022737"/>
    </source>
</evidence>
<dbReference type="Pfam" id="PF01344">
    <property type="entry name" value="Kelch_1"/>
    <property type="match status" value="2"/>
</dbReference>
<dbReference type="CDD" id="cd22152">
    <property type="entry name" value="F-box_AtAFR-like"/>
    <property type="match status" value="1"/>
</dbReference>
<dbReference type="PANTHER" id="PTHR46344">
    <property type="entry name" value="OS02G0202900 PROTEIN"/>
    <property type="match status" value="1"/>
</dbReference>
<keyword evidence="5" id="KW-1185">Reference proteome</keyword>
<dbReference type="Proteomes" id="UP001345219">
    <property type="component" value="Chromosome 12"/>
</dbReference>
<dbReference type="EMBL" id="JAXIOK010000019">
    <property type="protein sequence ID" value="KAK4747863.1"/>
    <property type="molecule type" value="Genomic_DNA"/>
</dbReference>
<gene>
    <name evidence="4" type="ORF">SAY87_014449</name>
</gene>
<evidence type="ECO:0000259" key="3">
    <source>
        <dbReference type="PROSITE" id="PS50181"/>
    </source>
</evidence>
<protein>
    <recommendedName>
        <fullName evidence="3">F-box domain-containing protein</fullName>
    </recommendedName>
</protein>
<organism evidence="4 5">
    <name type="scientific">Trapa incisa</name>
    <dbReference type="NCBI Taxonomy" id="236973"/>
    <lineage>
        <taxon>Eukaryota</taxon>
        <taxon>Viridiplantae</taxon>
        <taxon>Streptophyta</taxon>
        <taxon>Embryophyta</taxon>
        <taxon>Tracheophyta</taxon>
        <taxon>Spermatophyta</taxon>
        <taxon>Magnoliopsida</taxon>
        <taxon>eudicotyledons</taxon>
        <taxon>Gunneridae</taxon>
        <taxon>Pentapetalae</taxon>
        <taxon>rosids</taxon>
        <taxon>malvids</taxon>
        <taxon>Myrtales</taxon>
        <taxon>Lythraceae</taxon>
        <taxon>Trapa</taxon>
    </lineage>
</organism>
<dbReference type="InterPro" id="IPR006652">
    <property type="entry name" value="Kelch_1"/>
</dbReference>
<dbReference type="InterPro" id="IPR036047">
    <property type="entry name" value="F-box-like_dom_sf"/>
</dbReference>
<dbReference type="InterPro" id="IPR001810">
    <property type="entry name" value="F-box_dom"/>
</dbReference>
<reference evidence="4 5" key="1">
    <citation type="journal article" date="2023" name="Hortic Res">
        <title>Pangenome of water caltrop reveals structural variations and asymmetric subgenome divergence after allopolyploidization.</title>
        <authorList>
            <person name="Zhang X."/>
            <person name="Chen Y."/>
            <person name="Wang L."/>
            <person name="Yuan Y."/>
            <person name="Fang M."/>
            <person name="Shi L."/>
            <person name="Lu R."/>
            <person name="Comes H.P."/>
            <person name="Ma Y."/>
            <person name="Chen Y."/>
            <person name="Huang G."/>
            <person name="Zhou Y."/>
            <person name="Zheng Z."/>
            <person name="Qiu Y."/>
        </authorList>
    </citation>
    <scope>NUCLEOTIDE SEQUENCE [LARGE SCALE GENOMIC DNA]</scope>
    <source>
        <tissue evidence="4">Roots</tissue>
    </source>
</reference>
<feature type="domain" description="F-box" evidence="3">
    <location>
        <begin position="39"/>
        <end position="85"/>
    </location>
</feature>
<keyword evidence="1" id="KW-0880">Kelch repeat</keyword>
<evidence type="ECO:0000256" key="1">
    <source>
        <dbReference type="ARBA" id="ARBA00022441"/>
    </source>
</evidence>
<dbReference type="InterPro" id="IPR015915">
    <property type="entry name" value="Kelch-typ_b-propeller"/>
</dbReference>
<dbReference type="PANTHER" id="PTHR46344:SF27">
    <property type="entry name" value="KELCH REPEAT SUPERFAMILY PROTEIN"/>
    <property type="match status" value="1"/>
</dbReference>
<comment type="caution">
    <text evidence="4">The sequence shown here is derived from an EMBL/GenBank/DDBJ whole genome shotgun (WGS) entry which is preliminary data.</text>
</comment>
<dbReference type="SUPFAM" id="SSF117281">
    <property type="entry name" value="Kelch motif"/>
    <property type="match status" value="1"/>
</dbReference>
<evidence type="ECO:0000313" key="5">
    <source>
        <dbReference type="Proteomes" id="UP001345219"/>
    </source>
</evidence>
<dbReference type="Gene3D" id="2.120.10.80">
    <property type="entry name" value="Kelch-type beta propeller"/>
    <property type="match status" value="1"/>
</dbReference>
<accession>A0AAN7JLM0</accession>
<name>A0AAN7JLM0_9MYRT</name>
<proteinExistence type="predicted"/>
<dbReference type="SMART" id="SM00256">
    <property type="entry name" value="FBOX"/>
    <property type="match status" value="1"/>
</dbReference>
<dbReference type="Pfam" id="PF00646">
    <property type="entry name" value="F-box"/>
    <property type="match status" value="1"/>
</dbReference>
<dbReference type="PROSITE" id="PS50181">
    <property type="entry name" value="FBOX"/>
    <property type="match status" value="1"/>
</dbReference>
<sequence length="472" mass="51912">MGGILSLNNPKRKERGYDVHPNESCKRRKIYPSTFVEETRLIPYLPDEVSLQILARIPRIHYLNIKRVSRSWKNAITGSELYSLRKELGTSEEWLYILTKVDEDKLLWYGLDPLSTKWQRLPLMPMVSPEDEGRKGLGSTLRMLNAMGSSIRIADVIRGWLGRKNTMDQMPYCGCSVAALEGSLYVLGGFAQASALSGVWQYDPAVNKWSEVSPMSAGRAYCKAGVLDGKLYVVGGITREHGGGLTPLRSAEVYNPQTGSWIQLPSMPFSKAQVPPAALLADLLKPIATGMTSYRGRLFVAQSLYCWPFFVDVGGEVYNPQAGAWDEMPVGMGEGWPARQAGTKLSVTVEGELYSLEPSSSLDSAKIKVYDHQEDAWKVVAEDVPVLDFTDSESPYLLAGLLGKLHVITKDARGNIAVMQADVQHNICPFPSTTSSKITSVPAAGSETGLWKVIARKVAVSMDLVSCQTLDI</sequence>
<dbReference type="SMART" id="SM00612">
    <property type="entry name" value="Kelch"/>
    <property type="match status" value="2"/>
</dbReference>
<evidence type="ECO:0000313" key="4">
    <source>
        <dbReference type="EMBL" id="KAK4747863.1"/>
    </source>
</evidence>
<dbReference type="SUPFAM" id="SSF81383">
    <property type="entry name" value="F-box domain"/>
    <property type="match status" value="1"/>
</dbReference>
<keyword evidence="2" id="KW-0677">Repeat</keyword>
<dbReference type="AlphaFoldDB" id="A0AAN7JLM0"/>